<evidence type="ECO:0000313" key="4">
    <source>
        <dbReference type="Proteomes" id="UP000184286"/>
    </source>
</evidence>
<dbReference type="Proteomes" id="UP000184286">
    <property type="component" value="Unassembled WGS sequence"/>
</dbReference>
<feature type="compositionally biased region" description="Basic and acidic residues" evidence="1">
    <location>
        <begin position="123"/>
        <end position="137"/>
    </location>
</feature>
<comment type="caution">
    <text evidence="3">The sequence shown here is derived from an EMBL/GenBank/DDBJ whole genome shotgun (WGS) entry which is preliminary data.</text>
</comment>
<dbReference type="AlphaFoldDB" id="A0A1V6MKD4"/>
<accession>A0A1V6MKD4</accession>
<dbReference type="EMBL" id="MPOH02000019">
    <property type="protein sequence ID" value="OQD52732.1"/>
    <property type="molecule type" value="Genomic_DNA"/>
</dbReference>
<dbReference type="Pfam" id="PF12728">
    <property type="entry name" value="HTH_17"/>
    <property type="match status" value="1"/>
</dbReference>
<name>A0A1V6MKD4_9ACTN</name>
<sequence>MTTAEELLAEDGSVRVLPSLVDCVGESFNLYGSALARTNETGLSPDARTQLAAFRLAARRTVSPTKPAGDSPAKVVMLGMGEVAALLGCTPQWARRLASRGDLPGAQRVGGTRTWVISSTDLDAYRDETEEGTHGEPGHTPPA</sequence>
<organism evidence="3 4">
    <name type="scientific">Streptomyces phaeoluteigriseus</name>
    <dbReference type="NCBI Taxonomy" id="114686"/>
    <lineage>
        <taxon>Bacteria</taxon>
        <taxon>Bacillati</taxon>
        <taxon>Actinomycetota</taxon>
        <taxon>Actinomycetes</taxon>
        <taxon>Kitasatosporales</taxon>
        <taxon>Streptomycetaceae</taxon>
        <taxon>Streptomyces</taxon>
        <taxon>Streptomyces aurantiacus group</taxon>
    </lineage>
</organism>
<evidence type="ECO:0000313" key="3">
    <source>
        <dbReference type="EMBL" id="OQD52732.1"/>
    </source>
</evidence>
<gene>
    <name evidence="3" type="ORF">BM536_031985</name>
</gene>
<evidence type="ECO:0000256" key="1">
    <source>
        <dbReference type="SAM" id="MobiDB-lite"/>
    </source>
</evidence>
<dbReference type="OrthoDB" id="5198671at2"/>
<feature type="domain" description="Helix-turn-helix" evidence="2">
    <location>
        <begin position="78"/>
        <end position="127"/>
    </location>
</feature>
<dbReference type="InterPro" id="IPR041657">
    <property type="entry name" value="HTH_17"/>
</dbReference>
<dbReference type="RefSeq" id="WP_073493014.1">
    <property type="nucleotide sequence ID" value="NZ_MPOH02000019.1"/>
</dbReference>
<reference evidence="3 4" key="2">
    <citation type="submission" date="2017-02" db="EMBL/GenBank/DDBJ databases">
        <title>Draft genome sequence of Streptomyces phaeoluteigriseus type strain DSM41896.</title>
        <authorList>
            <person name="Salih T.S."/>
            <person name="Algora Gallardo L."/>
            <person name="Melo Santos T."/>
            <person name="Filgueira Martinez S."/>
            <person name="Herron P.R."/>
        </authorList>
    </citation>
    <scope>NUCLEOTIDE SEQUENCE [LARGE SCALE GENOMIC DNA]</scope>
    <source>
        <strain evidence="3 4">DSM 41896</strain>
    </source>
</reference>
<proteinExistence type="predicted"/>
<feature type="region of interest" description="Disordered" evidence="1">
    <location>
        <begin position="121"/>
        <end position="143"/>
    </location>
</feature>
<protein>
    <recommendedName>
        <fullName evidence="2">Helix-turn-helix domain-containing protein</fullName>
    </recommendedName>
</protein>
<dbReference type="STRING" id="114686.BM536_031985"/>
<reference evidence="4" key="1">
    <citation type="submission" date="2016-11" db="EMBL/GenBank/DDBJ databases">
        <authorList>
            <person name="Schniete J.K."/>
            <person name="Salih T."/>
            <person name="Algora Gallardo L."/>
            <person name="Martinez Fernandez S."/>
            <person name="Herron P.R."/>
        </authorList>
    </citation>
    <scope>NUCLEOTIDE SEQUENCE [LARGE SCALE GENOMIC DNA]</scope>
    <source>
        <strain evidence="4">DSM 41896</strain>
    </source>
</reference>
<evidence type="ECO:0000259" key="2">
    <source>
        <dbReference type="Pfam" id="PF12728"/>
    </source>
</evidence>